<feature type="compositionally biased region" description="Low complexity" evidence="17">
    <location>
        <begin position="162"/>
        <end position="183"/>
    </location>
</feature>
<dbReference type="GO" id="GO:0008569">
    <property type="term" value="F:minus-end-directed microtubule motor activity"/>
    <property type="evidence" value="ECO:0007669"/>
    <property type="project" value="InterPro"/>
</dbReference>
<feature type="coiled-coil region" evidence="16">
    <location>
        <begin position="3255"/>
        <end position="3331"/>
    </location>
</feature>
<evidence type="ECO:0000256" key="12">
    <source>
        <dbReference type="ARBA" id="ARBA00023069"/>
    </source>
</evidence>
<dbReference type="Pfam" id="PF18198">
    <property type="entry name" value="AAA_lid_11"/>
    <property type="match status" value="1"/>
</dbReference>
<dbReference type="Pfam" id="PF12780">
    <property type="entry name" value="AAA_8"/>
    <property type="match status" value="1"/>
</dbReference>
<dbReference type="Pfam" id="PF18199">
    <property type="entry name" value="Dynein_C"/>
    <property type="match status" value="1"/>
</dbReference>
<evidence type="ECO:0000313" key="19">
    <source>
        <dbReference type="EMBL" id="GBF89981.1"/>
    </source>
</evidence>
<dbReference type="Gene3D" id="1.10.8.710">
    <property type="match status" value="1"/>
</dbReference>
<dbReference type="FunFam" id="1.20.920.20:FF:000001">
    <property type="entry name" value="dynein heavy chain 2, axonemal"/>
    <property type="match status" value="1"/>
</dbReference>
<dbReference type="Gene3D" id="1.20.140.100">
    <property type="entry name" value="Dynein heavy chain, N-terminal domain 2"/>
    <property type="match status" value="1"/>
</dbReference>
<evidence type="ECO:0000256" key="17">
    <source>
        <dbReference type="SAM" id="MobiDB-lite"/>
    </source>
</evidence>
<organism evidence="19 20">
    <name type="scientific">Raphidocelis subcapitata</name>
    <dbReference type="NCBI Taxonomy" id="307507"/>
    <lineage>
        <taxon>Eukaryota</taxon>
        <taxon>Viridiplantae</taxon>
        <taxon>Chlorophyta</taxon>
        <taxon>core chlorophytes</taxon>
        <taxon>Chlorophyceae</taxon>
        <taxon>CS clade</taxon>
        <taxon>Sphaeropleales</taxon>
        <taxon>Selenastraceae</taxon>
        <taxon>Raphidocelis</taxon>
    </lineage>
</organism>
<dbReference type="Pfam" id="PF17852">
    <property type="entry name" value="Dynein_AAA_lid"/>
    <property type="match status" value="1"/>
</dbReference>
<dbReference type="SUPFAM" id="SSF52540">
    <property type="entry name" value="P-loop containing nucleoside triphosphate hydrolases"/>
    <property type="match status" value="4"/>
</dbReference>
<evidence type="ECO:0000256" key="10">
    <source>
        <dbReference type="ARBA" id="ARBA00023017"/>
    </source>
</evidence>
<comment type="similarity">
    <text evidence="2">Belongs to the dynein heavy chain family.</text>
</comment>
<dbReference type="InterPro" id="IPR035706">
    <property type="entry name" value="AAA_9"/>
</dbReference>
<feature type="region of interest" description="Disordered" evidence="17">
    <location>
        <begin position="62"/>
        <end position="191"/>
    </location>
</feature>
<dbReference type="FunFam" id="3.40.50.300:FF:000044">
    <property type="entry name" value="Dynein heavy chain 5, axonemal"/>
    <property type="match status" value="1"/>
</dbReference>
<dbReference type="Pfam" id="PF03028">
    <property type="entry name" value="Dynein_heavy"/>
    <property type="match status" value="1"/>
</dbReference>
<gene>
    <name evidence="19" type="ORF">Rsub_02687</name>
</gene>
<keyword evidence="5" id="KW-0677">Repeat</keyword>
<dbReference type="Pfam" id="PF08393">
    <property type="entry name" value="DHC_N2"/>
    <property type="match status" value="1"/>
</dbReference>
<evidence type="ECO:0000256" key="13">
    <source>
        <dbReference type="ARBA" id="ARBA00023175"/>
    </source>
</evidence>
<dbReference type="Pfam" id="PF12777">
    <property type="entry name" value="MT"/>
    <property type="match status" value="1"/>
</dbReference>
<dbReference type="InterPro" id="IPR003593">
    <property type="entry name" value="AAA+_ATPase"/>
</dbReference>
<dbReference type="SMART" id="SM00382">
    <property type="entry name" value="AAA"/>
    <property type="match status" value="4"/>
</dbReference>
<dbReference type="FunFam" id="3.40.50.300:FF:002141">
    <property type="entry name" value="Dynein heavy chain"/>
    <property type="match status" value="1"/>
</dbReference>
<feature type="coiled-coil region" evidence="16">
    <location>
        <begin position="3456"/>
        <end position="3532"/>
    </location>
</feature>
<dbReference type="InterPro" id="IPR043157">
    <property type="entry name" value="Dynein_AAA1S"/>
</dbReference>
<dbReference type="GO" id="GO:0005930">
    <property type="term" value="C:axoneme"/>
    <property type="evidence" value="ECO:0007669"/>
    <property type="project" value="UniProtKB-ARBA"/>
</dbReference>
<reference evidence="19 20" key="1">
    <citation type="journal article" date="2018" name="Sci. Rep.">
        <title>Raphidocelis subcapitata (=Pseudokirchneriella subcapitata) provides an insight into genome evolution and environmental adaptations in the Sphaeropleales.</title>
        <authorList>
            <person name="Suzuki S."/>
            <person name="Yamaguchi H."/>
            <person name="Nakajima N."/>
            <person name="Kawachi M."/>
        </authorList>
    </citation>
    <scope>NUCLEOTIDE SEQUENCE [LARGE SCALE GENOMIC DNA]</scope>
    <source>
        <strain evidence="19 20">NIES-35</strain>
    </source>
</reference>
<dbReference type="FunFam" id="3.20.180.20:FF:000001">
    <property type="entry name" value="Dynein axonemal heavy chain 5"/>
    <property type="match status" value="1"/>
</dbReference>
<dbReference type="PANTHER" id="PTHR22878">
    <property type="entry name" value="DYNEIN HEAVY CHAIN 6, AXONEMAL-LIKE-RELATED"/>
    <property type="match status" value="1"/>
</dbReference>
<dbReference type="GO" id="GO:0060271">
    <property type="term" value="P:cilium assembly"/>
    <property type="evidence" value="ECO:0007669"/>
    <property type="project" value="UniProtKB-ARBA"/>
</dbReference>
<dbReference type="Pfam" id="PF12775">
    <property type="entry name" value="AAA_7"/>
    <property type="match status" value="1"/>
</dbReference>
<dbReference type="Gene3D" id="3.10.490.20">
    <property type="match status" value="1"/>
</dbReference>
<dbReference type="Proteomes" id="UP000247498">
    <property type="component" value="Unassembled WGS sequence"/>
</dbReference>
<keyword evidence="7" id="KW-0970">Cilium biogenesis/degradation</keyword>
<protein>
    <submittedName>
        <fullName evidence="19">Dynein heavy chain axonemal</fullName>
    </submittedName>
</protein>
<dbReference type="Gene3D" id="1.20.58.1120">
    <property type="match status" value="1"/>
</dbReference>
<dbReference type="InterPro" id="IPR041466">
    <property type="entry name" value="Dynein_AAA5_ext"/>
</dbReference>
<dbReference type="InterPro" id="IPR004273">
    <property type="entry name" value="Dynein_heavy_D6_P-loop"/>
</dbReference>
<dbReference type="InterPro" id="IPR054354">
    <property type="entry name" value="DYNC2H1-like_lid"/>
</dbReference>
<dbReference type="Gene3D" id="1.10.287.2620">
    <property type="match status" value="1"/>
</dbReference>
<evidence type="ECO:0000256" key="3">
    <source>
        <dbReference type="ARBA" id="ARBA00022490"/>
    </source>
</evidence>
<accession>A0A2V0NQR8</accession>
<dbReference type="EMBL" id="BDRX01000014">
    <property type="protein sequence ID" value="GBF89981.1"/>
    <property type="molecule type" value="Genomic_DNA"/>
</dbReference>
<dbReference type="InterPro" id="IPR043160">
    <property type="entry name" value="Dynein_C_barrel"/>
</dbReference>
<feature type="domain" description="AAA+ ATPase" evidence="18">
    <location>
        <begin position="1947"/>
        <end position="2086"/>
    </location>
</feature>
<dbReference type="InterPro" id="IPR035699">
    <property type="entry name" value="AAA_6"/>
</dbReference>
<dbReference type="GO" id="GO:0045505">
    <property type="term" value="F:dynein intermediate chain binding"/>
    <property type="evidence" value="ECO:0007669"/>
    <property type="project" value="InterPro"/>
</dbReference>
<dbReference type="FunFam" id="3.40.50.300:FF:000049">
    <property type="entry name" value="Dynein, axonemal, heavy chain 5"/>
    <property type="match status" value="1"/>
</dbReference>
<evidence type="ECO:0000256" key="8">
    <source>
        <dbReference type="ARBA" id="ARBA00022840"/>
    </source>
</evidence>
<evidence type="ECO:0000256" key="15">
    <source>
        <dbReference type="ARBA" id="ARBA00023273"/>
    </source>
</evidence>
<dbReference type="GO" id="GO:0005524">
    <property type="term" value="F:ATP binding"/>
    <property type="evidence" value="ECO:0007669"/>
    <property type="project" value="UniProtKB-KW"/>
</dbReference>
<keyword evidence="13" id="KW-0505">Motor protein</keyword>
<dbReference type="FunFam" id="1.10.8.1220:FF:000001">
    <property type="entry name" value="Dynein axonemal heavy chain 5"/>
    <property type="match status" value="1"/>
</dbReference>
<feature type="compositionally biased region" description="Low complexity" evidence="17">
    <location>
        <begin position="67"/>
        <end position="86"/>
    </location>
</feature>
<dbReference type="InterPro" id="IPR024743">
    <property type="entry name" value="Dynein_HC_stalk"/>
</dbReference>
<keyword evidence="6" id="KW-0547">Nucleotide-binding</keyword>
<keyword evidence="15" id="KW-0966">Cell projection</keyword>
<dbReference type="Pfam" id="PF12774">
    <property type="entry name" value="AAA_6"/>
    <property type="match status" value="1"/>
</dbReference>
<dbReference type="InterPro" id="IPR041658">
    <property type="entry name" value="AAA_lid_11"/>
</dbReference>
<dbReference type="PANTHER" id="PTHR22878:SF63">
    <property type="entry name" value="DYNEIN AXONEMAL HEAVY CHAIN 10"/>
    <property type="match status" value="1"/>
</dbReference>
<dbReference type="Gene3D" id="1.20.1270.280">
    <property type="match status" value="1"/>
</dbReference>
<keyword evidence="11 16" id="KW-0175">Coiled coil</keyword>
<dbReference type="Pfam" id="PF22597">
    <property type="entry name" value="DYN_lid"/>
    <property type="match status" value="1"/>
</dbReference>
<dbReference type="FunFam" id="1.20.58.1120:FF:000008">
    <property type="entry name" value="Dynein heavy chain 10, axonemal"/>
    <property type="match status" value="1"/>
</dbReference>
<dbReference type="InterPro" id="IPR042219">
    <property type="entry name" value="AAA_lid_11_sf"/>
</dbReference>
<sequence length="4734" mass="515641">MDWGGDPRLRYIRATAEVALDADGDLFDALIADEGSRAQLGAFLEGGVPALLLCLHDLPPPAPPPDAGHASDAAAGDGAAPPTGEPADTREDDQQPQDGGEQATADPEKQRPFSGEPPPRAASSDALQAAAEADQATAGAEGSSSGRADSGGENGGSGAAVAPEGSPEQQQQQQQQQQAAEPAGAPPQGPKQELLLFLGNVPEALDGCRTFFCLHSTGNPVPMERPEEHLQCGVLASGPTLHSLEQLLVDVYLPLLVQHADDARSAGTGASTTAMAVAAALSGGGGGSGRELLAALQKYIGQVEQTLTHLQGDVALRIPEVRIPSVAAAAADPDALEVLEAAAAGWSESLAALMQAEGEKKPVGKGPMAEVEFWRARSAVLSGVSEQLALPRVRDMLAVLDAGSEDRQLLAALRAQIGELEKLATEARDNVKFLSTLERHFKTISSGPLAAVADCLLPLMSALRMVWIMSRHYGDDERMGALLSRIGREIGDRVEGAVSLGELFCMPAADAGALLRTSRTLLEQWHSTYMQVRERIELSGRDARWEFPKGPLFGRTNYMAEICGALAEMVEVVDDFFKFLGPELKAVTGDTKGIDDVIERVQLMLEPVETAMFNVFDAAHAAQWRALRARFYTDNEEVKAATRELIDTSFRKLRSAEGAFELLSNFKSIESRGAIQQQMMNKLVDILEQFHREEAFDRHKGSPPITRNMPPVAGTIRWIRLLFSRVKQTMAKLQAAEPDGSWTEHAIGQQVYDGYLALARCAMEFEKSTFAAWRERADAVALQWDEYRRWIEALEGLLAIAAPSPAERDLLSARLAALARALEPGLSRLNWNSRGIDDFVARAGAAVHDFQGLFNQVSKNASILDKAVTAIAAAQLVADPPTGACAHRGGCQRCCSAIPLFGTDLPELQEYYERMEQARAAAVEVAVKKYRSLTPILCKVEELVAGTNNGRSPQLSGYYAFWEMAVFNALALMLLRALERLHAAYGPAARQPLFRVKTSLQSAEVVVQPPVKETTKLLTSYVKNFVRWMDGACVEMPDQRPPGETEGDPLVLNFSPEVLRIQQVMAAAVQVHQDVTKCGQRITRHLEAWRRWSEIWKSDKAALLDKFKAKAPGAAVFEEKFSKFKKASAEQGGGVQAEYFWEQARDVDIGFARVSGAALALSVHEECLQWSRALAAAMRELDEAAAAGLRARIAAVAEALDKDPATLDELKELLAVVAAVRSEGMMVELRCGDLEERYRMRLIYAIGDAAAAQCRAELEDACRIAGEWAALAERAERRDAELEGVKRRFSETTRQQVSEFAAGTQELAGRLKAAGPGAPSAALPAGLDLLQAFQKEVAALSARREALQLAEQLFDMPVTPYPALADAEAELRRLGAVFGVYSKYLDAVRSYSGQLWSELDVGRMVDGMQEIATRLSRLRGVRDLPVYGRVEAEITGFLDSLPLMRQLKSDALRPRHWRALMAATGREFEMDPRTFTLGNMFSMQLHKASRAAGRLGWWPTRTWIPRSPFGDEVAKITASAAKELVIETELKKLADLWREQRFTLHKYTNNGVDRGWVLKGVDDVLLLLEDLGLNLQSMMASPYVRPFAEDVRQWEQKLSLISEAIEVWMVVQRRWMYLESIFTGSDDIRQQLPAEATRFDTIDRGWGSIMADTAKNTLVLDALDQLRALSEQLELCQKSLSDYLDTKRAAFPRFYFISDEELLAVLGTSDPTSVQEHMLKLFDNAAALKFGRGNKSVVGMTSSEGESFAFRSAVAVDGPVEAWMTGVEAEMRATLAAVMKEGVWAYAKTSRPRWIQDSLGMVTLAGSQVWWTWETEDALRRAGSGADKRAVKDYAAKLTGQLAELTGMVRGELSPEARRKVNTLVITDVHGRDIVDAFVRDSVVDAREFAWESQLRFYWDRGLDDLTIRQCTGLFRFGYEYMGLNGRLVITALTDRCYMTLTTALTYRLGGAPAGPAGTGKTETVKDLAKSLAVLCVVFNCGEGLDYKAMGSIFSGLVQCGAWGCFDEFNRIDAEVLSVVSSQIRTIQEALKNDARRFQFEGREIRLDARTGIFITMNPGYAGRTELPDNLKALFRPVTMVVPDMEQICEIMLFSEGFDTAKARGEGDWKGVLAKKMTVLYKLAAEQLSKQHHYDFGLRALKSVLVMAGALKRGSPGMSEQLVLMRALRDMNLPKFVYDDVPLFLGLVGDLFPGLDCPRVRYPRLNDEVEAELAAAGYQVITSPGGQVDKVVQLYEVMLTRHTTMVVGQTGGGKSVILQALARAQGRLGRKTTLSILNPKAITVAELYGVLDKDTRDWTDGLLSNIFRELNKPLPPDRDEARYIVFDGDVDAVWVENMNSVMDDNRLLTLPNGERIRLANHVKLLFEVADLQYASPATISRRAAAGFVVCGMVFVDSRNLGWRPFLWRWLNTRPAPAEAEALRPLFERYAAPAIAWVTEGVDGDEIVKRPLQAVPQTGLNLLAQLCGLLDATLSEATGGGDEAGSGGSGGDEVKLLEPQALEGLFIFCCTWSIGGTLVQRPEAKERGRFDALMRRLSGMPSAEGESVPPGSLPARPLYEFYFDARAAEWRSWGSQVGPYVPPPDGAFAKILVPTVDIVRSTWLLKTIAGAGRPCLFVGDSGTAKSVTVAAFLAGLDAAAFTSCALGFSSRTSSADVQRAIEDCVEKRTKDTYGPPLGKRLVLFVDDLNMPRLDSYGTQQPIALLRQVVERRGMYDRGKELSWKNLKDVQVLGAMGPPGGARNAVDPRFISLFSVFEIETPSADSLRAIFQTILGGHLATMPEAVRAALGNGASLTDATLELLSTVLERLPPTPSRFHYVFNLRDLSRLYEGLLRATPQSFPDAASVLRLWRNEALRVFRDRMVTPEDRAVVDAAIQRLLAARWPEAAPAALAEPLLFGDYRGPAAAVRLADDARAGGEGDAGSEPQTPAASGDGAAAKPAPEPPRRYEDVGDYAAVKPLFERLLAAYNQKVAKKMGLVFFEDALEHLTRICRTISLPRGNCLLVGVGGSGKSSLARLAAFTIGAQVFEITLTRGYDEAAFRDDLKRLYTLLGAEDRRVVFLFTDSHVADESFLELINNILTRGIVPALFDDAEKDGLASGVRDAVIAAGLDDSREGLWNFFVDRCRANLHVVLAMSPVGEALRTRCRNFPGLVNNTVIDWFEPWPEQALESVASVFLAADDLPGALRPGIVAHMVGVHQSVRRFSARFEAQLRRHNYVTPKNYLDYISTYRRLLSTQRRSNEEMAARLTGGLSKLEQAATEVDALQKELSQARVVVKAATEECNQLLEVIASNTADAESRQKAAQEKEESLKGLSAQIEVEKAEAEQALSEAIPALEEAAAALNDLKRDDITEIRSFAKPHILVQKVCECVVILRNLKDVSWGGAKSMMADPYFLKSLLEFDKDGLNDKQVKRVKGDYMKDPAFTLENIKTISTAGAGLLKWVFAMVNYFGVAKGVEPKRKKVAEAERNLRTAQRDLADTKERLAELNRQLAGLRDQFAAKTAEQLDLKAKAEVMERRLNAAERLIAGLGSERARWGGDVARLLDARVRLVGDCLLCASFLSYCGAFTFDYRQAMLRDTWAPDAAARGIPATLPLSLPALLTTDVEVAQWASEGLPGDELSVQNGLLTTRANRWPLCIDPQMQAVRWIKAREGRALEGKVKTFGDADFLKQLELAVTYGGAFLFEGCDEYIDPVIDPVLEKALTPGPGGKQTIRLGDKDVDWDPNFRLYLTTKLANPHYGPEVAGKTSIINYAVTQDGLAAQLLGVVVAHERPDLEAARVELIAAMGADKALLSRLEDTLLRELSSATGNILDNAELLSTLEGAKSKAVELAARLDTARATASEIDDARVRYSPVAARGAGLFFCMAALSALNPMYEYSLASFLGVFNGSLRASKKEPALEARLRALTEQLTSDAYAYVCTGLFEAHKLLFSFSLAVKVLEGGPRALDPQLLDFFLKGNLSLERAARERPHEWLPDPGWQDVMGLTQLAASKIGPDGAPHPLASLADAIASDGASWRDWFELEAPEAAPPPGALGASLTTFERLLPLRCLRVDRVTVGVTRWVIGELGERYVTPPVLDYSALYRASSETAPVVFVLSPGADPVFDVFRLGEELGYRPGGKLKYMALGQGMGPKAAELIETGAARGLWVMLQNCHLLPRWLKTMEKILDRLAKPHRDFRLWLTTEPCEAFPLGVLQRSLKVVTEPPNGLKLNLRQSYGKITDELLDDCPHPAFRSLVYVLGFFHAVVQERRKYGKLGWNVPYDFSETDFRISLALTSTYLTKAALAAGSGSGGGGGGGGGGGVQQQLGEGGGVPWGTLRYLVGEAMYGGRVSDSYDRRVLTTYLEEYMGDFLFGGAAPFRFYAPRGPGGGEPVGVPAPGRREAYIDAIEALPLVQSPELFGLHANADISYYSAAAKALWAGLIDLQPRSAGGGGGGGGAAAAAAGGGGGGAGGGGREELVAGVARDILARLPAQFDVPMIRKAIGVPSPTQVVLLQELERFNALAAAMSSSLQSLGRALAGEVGFSGPLEELAAALANGRLPPAWARLAPQTQKPLGAWMAWFARRHAQYAAWVEGGEPKAMWLSGLSAPETYLAALVQAACRDRGWPLDRSRLVARVTGFADESEVPERPRHGCYACGLFLEGAAWDPAARRLVRQPPGQLVQELPLLQLLPSEAGRGGADAGVSGAFAAPVYVTQARRDAMGRGLVFEAALDTDEHPSHWVLAGVALVLNVDR</sequence>
<keyword evidence="9" id="KW-0282">Flagellum</keyword>
<dbReference type="FunFam" id="3.10.490.20:FF:000006">
    <property type="entry name" value="Dynein axonemal heavy chain 10"/>
    <property type="match status" value="1"/>
</dbReference>
<dbReference type="Gene3D" id="1.10.472.130">
    <property type="match status" value="1"/>
</dbReference>
<evidence type="ECO:0000256" key="2">
    <source>
        <dbReference type="ARBA" id="ARBA00008887"/>
    </source>
</evidence>
<keyword evidence="8" id="KW-0067">ATP-binding</keyword>
<dbReference type="Gene3D" id="3.40.50.300">
    <property type="entry name" value="P-loop containing nucleotide triphosphate hydrolases"/>
    <property type="match status" value="5"/>
</dbReference>
<evidence type="ECO:0000256" key="4">
    <source>
        <dbReference type="ARBA" id="ARBA00022701"/>
    </source>
</evidence>
<dbReference type="Pfam" id="PF08385">
    <property type="entry name" value="DHC_N1"/>
    <property type="match status" value="1"/>
</dbReference>
<dbReference type="FunFam" id="1.10.8.710:FF:000002">
    <property type="entry name" value="dynein heavy chain 17, axonemal"/>
    <property type="match status" value="1"/>
</dbReference>
<keyword evidence="10" id="KW-0243">Dynein</keyword>
<keyword evidence="14" id="KW-0206">Cytoskeleton</keyword>
<dbReference type="GO" id="GO:0051959">
    <property type="term" value="F:dynein light intermediate chain binding"/>
    <property type="evidence" value="ECO:0007669"/>
    <property type="project" value="InterPro"/>
</dbReference>
<dbReference type="GO" id="GO:0030286">
    <property type="term" value="C:dynein complex"/>
    <property type="evidence" value="ECO:0007669"/>
    <property type="project" value="UniProtKB-KW"/>
</dbReference>
<dbReference type="Gene3D" id="1.10.8.720">
    <property type="entry name" value="Region D6 of dynein motor"/>
    <property type="match status" value="1"/>
</dbReference>
<keyword evidence="4" id="KW-0493">Microtubule</keyword>
<feature type="compositionally biased region" description="Low complexity" evidence="17">
    <location>
        <begin position="2928"/>
        <end position="2939"/>
    </location>
</feature>
<evidence type="ECO:0000256" key="14">
    <source>
        <dbReference type="ARBA" id="ARBA00023212"/>
    </source>
</evidence>
<dbReference type="Gene3D" id="1.10.8.1220">
    <property type="match status" value="1"/>
</dbReference>
<dbReference type="FunFam" id="1.20.1270.280:FF:000005">
    <property type="entry name" value="Dynein axonemal heavy chain 10"/>
    <property type="match status" value="1"/>
</dbReference>
<evidence type="ECO:0000256" key="6">
    <source>
        <dbReference type="ARBA" id="ARBA00022741"/>
    </source>
</evidence>
<feature type="region of interest" description="Disordered" evidence="17">
    <location>
        <begin position="2914"/>
        <end position="2948"/>
    </location>
</feature>
<dbReference type="Pfam" id="PF12781">
    <property type="entry name" value="AAA_9"/>
    <property type="match status" value="1"/>
</dbReference>
<keyword evidence="3" id="KW-0963">Cytoplasm</keyword>
<evidence type="ECO:0000313" key="20">
    <source>
        <dbReference type="Proteomes" id="UP000247498"/>
    </source>
</evidence>
<comment type="caution">
    <text evidence="19">The sequence shown here is derived from an EMBL/GenBank/DDBJ whole genome shotgun (WGS) entry which is preliminary data.</text>
</comment>
<evidence type="ECO:0000256" key="9">
    <source>
        <dbReference type="ARBA" id="ARBA00022846"/>
    </source>
</evidence>
<dbReference type="InterPro" id="IPR027417">
    <property type="entry name" value="P-loop_NTPase"/>
</dbReference>
<evidence type="ECO:0000256" key="16">
    <source>
        <dbReference type="SAM" id="Coils"/>
    </source>
</evidence>
<evidence type="ECO:0000256" key="1">
    <source>
        <dbReference type="ARBA" id="ARBA00004611"/>
    </source>
</evidence>
<dbReference type="OrthoDB" id="64868at2759"/>
<dbReference type="InterPro" id="IPR024317">
    <property type="entry name" value="Dynein_heavy_chain_D4_dom"/>
</dbReference>
<evidence type="ECO:0000256" key="11">
    <source>
        <dbReference type="ARBA" id="ARBA00023054"/>
    </source>
</evidence>
<feature type="domain" description="AAA+ ATPase" evidence="18">
    <location>
        <begin position="2997"/>
        <end position="3154"/>
    </location>
</feature>
<dbReference type="InterPro" id="IPR041228">
    <property type="entry name" value="Dynein_C"/>
</dbReference>
<dbReference type="InterPro" id="IPR026983">
    <property type="entry name" value="DHC"/>
</dbReference>
<dbReference type="InParanoid" id="A0A2V0NQR8"/>
<proteinExistence type="inferred from homology"/>
<comment type="subcellular location">
    <subcellularLocation>
        <location evidence="1">Cytoplasm</location>
        <location evidence="1">Cytoskeleton</location>
        <location evidence="1">Flagellum axoneme</location>
    </subcellularLocation>
</comment>
<dbReference type="InterPro" id="IPR042222">
    <property type="entry name" value="Dynein_2_N"/>
</dbReference>
<dbReference type="FunFam" id="3.40.50.300:FF:000153">
    <property type="entry name" value="Dynein axonemal heavy chain 1"/>
    <property type="match status" value="1"/>
</dbReference>
<evidence type="ECO:0000256" key="5">
    <source>
        <dbReference type="ARBA" id="ARBA00022737"/>
    </source>
</evidence>
<dbReference type="InterPro" id="IPR013594">
    <property type="entry name" value="Dynein_heavy_tail"/>
</dbReference>
<keyword evidence="20" id="KW-1185">Reference proteome</keyword>
<dbReference type="Gene3D" id="3.20.180.20">
    <property type="entry name" value="Dynein heavy chain, N-terminal domain 2"/>
    <property type="match status" value="1"/>
</dbReference>
<dbReference type="InterPro" id="IPR013602">
    <property type="entry name" value="Dynein_heavy_linker"/>
</dbReference>
<feature type="domain" description="AAA+ ATPase" evidence="18">
    <location>
        <begin position="2610"/>
        <end position="2761"/>
    </location>
</feature>
<dbReference type="STRING" id="307507.A0A2V0NQR8"/>
<dbReference type="GO" id="GO:0005874">
    <property type="term" value="C:microtubule"/>
    <property type="evidence" value="ECO:0007669"/>
    <property type="project" value="UniProtKB-KW"/>
</dbReference>
<dbReference type="Gene3D" id="1.20.920.20">
    <property type="match status" value="1"/>
</dbReference>
<feature type="compositionally biased region" description="Low complexity" evidence="17">
    <location>
        <begin position="121"/>
        <end position="142"/>
    </location>
</feature>
<dbReference type="FunFam" id="1.20.140.100:FF:000001">
    <property type="entry name" value="dynein heavy chain 17, axonemal"/>
    <property type="match status" value="1"/>
</dbReference>
<keyword evidence="12" id="KW-0969">Cilium</keyword>
<evidence type="ECO:0000259" key="18">
    <source>
        <dbReference type="SMART" id="SM00382"/>
    </source>
</evidence>
<feature type="domain" description="AAA+ ATPase" evidence="18">
    <location>
        <begin position="2240"/>
        <end position="2400"/>
    </location>
</feature>
<dbReference type="GO" id="GO:0007018">
    <property type="term" value="P:microtubule-based movement"/>
    <property type="evidence" value="ECO:0007669"/>
    <property type="project" value="InterPro"/>
</dbReference>
<name>A0A2V0NQR8_9CHLO</name>
<dbReference type="Gene3D" id="1.20.920.30">
    <property type="match status" value="1"/>
</dbReference>
<dbReference type="InterPro" id="IPR042228">
    <property type="entry name" value="Dynein_linker_3"/>
</dbReference>
<evidence type="ECO:0000256" key="7">
    <source>
        <dbReference type="ARBA" id="ARBA00022794"/>
    </source>
</evidence>
<dbReference type="Gene3D" id="6.10.140.1060">
    <property type="match status" value="1"/>
</dbReference>